<keyword evidence="2" id="KW-0472">Membrane</keyword>
<evidence type="ECO:0000259" key="5">
    <source>
        <dbReference type="SMART" id="SM00965"/>
    </source>
</evidence>
<dbReference type="RefSeq" id="WP_198485313.1">
    <property type="nucleotide sequence ID" value="NZ_CP065997.1"/>
</dbReference>
<evidence type="ECO:0000256" key="4">
    <source>
        <dbReference type="SAM" id="SignalP"/>
    </source>
</evidence>
<dbReference type="Pfam" id="PF07660">
    <property type="entry name" value="STN"/>
    <property type="match status" value="1"/>
</dbReference>
<dbReference type="EMBL" id="CP065997">
    <property type="protein sequence ID" value="QQB35148.1"/>
    <property type="molecule type" value="Genomic_DNA"/>
</dbReference>
<gene>
    <name evidence="6" type="ORF">I6I07_00475</name>
</gene>
<dbReference type="Gene3D" id="3.55.50.30">
    <property type="match status" value="1"/>
</dbReference>
<name>A0A7T4B3Q3_9BURK</name>
<evidence type="ECO:0000256" key="1">
    <source>
        <dbReference type="ARBA" id="ARBA00022448"/>
    </source>
</evidence>
<evidence type="ECO:0000313" key="6">
    <source>
        <dbReference type="EMBL" id="QQB35148.1"/>
    </source>
</evidence>
<feature type="chain" id="PRO_5032489046" evidence="4">
    <location>
        <begin position="33"/>
        <end position="223"/>
    </location>
</feature>
<dbReference type="Proteomes" id="UP000595231">
    <property type="component" value="Chromosome"/>
</dbReference>
<evidence type="ECO:0000313" key="7">
    <source>
        <dbReference type="Proteomes" id="UP000595231"/>
    </source>
</evidence>
<organism evidence="6 7">
    <name type="scientific">Achromobacter deleyi</name>
    <dbReference type="NCBI Taxonomy" id="1353891"/>
    <lineage>
        <taxon>Bacteria</taxon>
        <taxon>Pseudomonadati</taxon>
        <taxon>Pseudomonadota</taxon>
        <taxon>Betaproteobacteria</taxon>
        <taxon>Burkholderiales</taxon>
        <taxon>Alcaligenaceae</taxon>
        <taxon>Achromobacter</taxon>
    </lineage>
</organism>
<evidence type="ECO:0000256" key="2">
    <source>
        <dbReference type="ARBA" id="ARBA00023136"/>
    </source>
</evidence>
<accession>A0A7T4B3Q3</accession>
<dbReference type="AlphaFoldDB" id="A0A7T4B3Q3"/>
<proteinExistence type="predicted"/>
<dbReference type="InterPro" id="IPR011662">
    <property type="entry name" value="Secretin/TonB_short_N"/>
</dbReference>
<feature type="signal peptide" evidence="4">
    <location>
        <begin position="1"/>
        <end position="32"/>
    </location>
</feature>
<dbReference type="GO" id="GO:0019867">
    <property type="term" value="C:outer membrane"/>
    <property type="evidence" value="ECO:0007669"/>
    <property type="project" value="InterPro"/>
</dbReference>
<feature type="domain" description="Secretin/TonB short N-terminal" evidence="5">
    <location>
        <begin position="62"/>
        <end position="113"/>
    </location>
</feature>
<reference evidence="6 7" key="1">
    <citation type="submission" date="2020-12" db="EMBL/GenBank/DDBJ databases">
        <title>FDA dAtabase for Regulatory Grade micrObial Sequences (FDA-ARGOS): Supporting development and validation of Infectious Disease Dx tests.</title>
        <authorList>
            <person name="Sproer C."/>
            <person name="Gronow S."/>
            <person name="Severitt S."/>
            <person name="Schroder I."/>
            <person name="Tallon L."/>
            <person name="Sadzewicz L."/>
            <person name="Zhao X."/>
            <person name="Boylan J."/>
            <person name="Ott S."/>
            <person name="Bowen H."/>
            <person name="Vavikolanu K."/>
            <person name="Mehta A."/>
            <person name="Aluvathingal J."/>
            <person name="Nadendla S."/>
            <person name="Lowell S."/>
            <person name="Myers T."/>
            <person name="Yan Y."/>
            <person name="Sichtig H."/>
        </authorList>
    </citation>
    <scope>NUCLEOTIDE SEQUENCE [LARGE SCALE GENOMIC DNA]</scope>
    <source>
        <strain evidence="6 7">FDAARGOS_1050</strain>
    </source>
</reference>
<evidence type="ECO:0000256" key="3">
    <source>
        <dbReference type="ARBA" id="ARBA00023237"/>
    </source>
</evidence>
<keyword evidence="4" id="KW-0732">Signal</keyword>
<keyword evidence="1" id="KW-0813">Transport</keyword>
<protein>
    <submittedName>
        <fullName evidence="6">STN domain-containing protein</fullName>
    </submittedName>
</protein>
<sequence>MPAADVRPGLKRLQAMLTSMAAGATLAASAAAADGAAAEYRFDWPRQPLHNALQQYSQLTGDSLLYDSTQTANRSAPAIAGRYSARDALARLLAETDLQAHYTAPHALMLMPRVRTPPAPVPRASQAERQQYYGRLQTRVLDALCARPELHIGDYRVALRLPLDAAHAIHDAQVHATGRPDLAPRLREALEGLPIGAPPAGFGLPATLLITPEAAQRYGGCRR</sequence>
<keyword evidence="3" id="KW-0998">Cell outer membrane</keyword>
<dbReference type="SMART" id="SM00965">
    <property type="entry name" value="STN"/>
    <property type="match status" value="1"/>
</dbReference>